<protein>
    <submittedName>
        <fullName evidence="2">Uncharacterized protein</fullName>
    </submittedName>
</protein>
<evidence type="ECO:0000313" key="3">
    <source>
        <dbReference type="Proteomes" id="UP000243797"/>
    </source>
</evidence>
<dbReference type="AlphaFoldDB" id="A0A2K1QW22"/>
<gene>
    <name evidence="2" type="ORF">CAC42_2435</name>
</gene>
<evidence type="ECO:0000313" key="2">
    <source>
        <dbReference type="EMBL" id="PNS19258.1"/>
    </source>
</evidence>
<evidence type="ECO:0000256" key="1">
    <source>
        <dbReference type="SAM" id="Phobius"/>
    </source>
</evidence>
<dbReference type="OrthoDB" id="2141050at2759"/>
<dbReference type="Proteomes" id="UP000243797">
    <property type="component" value="Unassembled WGS sequence"/>
</dbReference>
<dbReference type="STRING" id="2082308.A0A2K1QW22"/>
<reference evidence="2 3" key="1">
    <citation type="submission" date="2017-06" db="EMBL/GenBank/DDBJ databases">
        <title>Draft genome sequence of a variant of Elsinoe murrayae.</title>
        <authorList>
            <person name="Cheng Q."/>
        </authorList>
    </citation>
    <scope>NUCLEOTIDE SEQUENCE [LARGE SCALE GENOMIC DNA]</scope>
    <source>
        <strain evidence="2 3">CQ-2017a</strain>
    </source>
</reference>
<dbReference type="EMBL" id="NKHZ01000032">
    <property type="protein sequence ID" value="PNS19258.1"/>
    <property type="molecule type" value="Genomic_DNA"/>
</dbReference>
<sequence length="87" mass="9923">MVHKVLFWGGFGIAVRLWQLGIQMRPFFNKQALWAYPAYGGVGAAFGYWLKGVDDNQNRILTEQRERLIERRRRRAELAGTAEGAAA</sequence>
<keyword evidence="3" id="KW-1185">Reference proteome</keyword>
<dbReference type="PANTHER" id="PTHR39218:SF1">
    <property type="entry name" value="OXIDOREDUCTASE 14 KDA SUBUNIT, PUTATIVE (AFU_ORTHOLOGUE AFUA_1G12110)-RELATED"/>
    <property type="match status" value="1"/>
</dbReference>
<name>A0A2K1QW22_9PEZI</name>
<proteinExistence type="predicted"/>
<accession>A0A2K1QW22</accession>
<comment type="caution">
    <text evidence="2">The sequence shown here is derived from an EMBL/GenBank/DDBJ whole genome shotgun (WGS) entry which is preliminary data.</text>
</comment>
<feature type="transmembrane region" description="Helical" evidence="1">
    <location>
        <begin position="33"/>
        <end position="50"/>
    </location>
</feature>
<keyword evidence="1" id="KW-0472">Membrane</keyword>
<dbReference type="InParanoid" id="A0A2K1QW22"/>
<keyword evidence="1" id="KW-0812">Transmembrane</keyword>
<dbReference type="PANTHER" id="PTHR39218">
    <property type="entry name" value="OXIDOREDUCTASE 14 KDA SUBUNIT, PUTATIVE (AFU_ORTHOLOGUE AFUA_1G12110)-RELATED"/>
    <property type="match status" value="1"/>
</dbReference>
<keyword evidence="1" id="KW-1133">Transmembrane helix</keyword>
<organism evidence="2 3">
    <name type="scientific">Sphaceloma murrayae</name>
    <dbReference type="NCBI Taxonomy" id="2082308"/>
    <lineage>
        <taxon>Eukaryota</taxon>
        <taxon>Fungi</taxon>
        <taxon>Dikarya</taxon>
        <taxon>Ascomycota</taxon>
        <taxon>Pezizomycotina</taxon>
        <taxon>Dothideomycetes</taxon>
        <taxon>Dothideomycetidae</taxon>
        <taxon>Myriangiales</taxon>
        <taxon>Elsinoaceae</taxon>
        <taxon>Sphaceloma</taxon>
    </lineage>
</organism>